<dbReference type="GO" id="GO:0070189">
    <property type="term" value="P:kynurenine metabolic process"/>
    <property type="evidence" value="ECO:0007669"/>
    <property type="project" value="UniProtKB-ARBA"/>
</dbReference>
<accession>A0AAJ7UHN8</accession>
<evidence type="ECO:0000256" key="17">
    <source>
        <dbReference type="ARBA" id="ARBA00047478"/>
    </source>
</evidence>
<dbReference type="AlphaFoldDB" id="A0AAJ7UHN8"/>
<comment type="catalytic activity">
    <reaction evidence="17">
        <text>L-kynurenine + 2-oxoglutarate = kynurenate + L-glutamate + H2O</text>
        <dbReference type="Rhea" id="RHEA:65560"/>
        <dbReference type="ChEBI" id="CHEBI:15377"/>
        <dbReference type="ChEBI" id="CHEBI:16810"/>
        <dbReference type="ChEBI" id="CHEBI:29985"/>
        <dbReference type="ChEBI" id="CHEBI:57959"/>
        <dbReference type="ChEBI" id="CHEBI:58454"/>
        <dbReference type="EC" id="2.6.1.7"/>
    </reaction>
    <physiologicalReaction direction="left-to-right" evidence="17">
        <dbReference type="Rhea" id="RHEA:65561"/>
    </physiologicalReaction>
</comment>
<evidence type="ECO:0000313" key="24">
    <source>
        <dbReference type="RefSeq" id="XP_032835440.1"/>
    </source>
</evidence>
<dbReference type="Gene3D" id="3.40.640.10">
    <property type="entry name" value="Type I PLP-dependent aspartate aminotransferase-like (Major domain)"/>
    <property type="match status" value="1"/>
</dbReference>
<evidence type="ECO:0000256" key="2">
    <source>
        <dbReference type="ARBA" id="ARBA00007441"/>
    </source>
</evidence>
<dbReference type="InterPro" id="IPR015421">
    <property type="entry name" value="PyrdxlP-dep_Trfase_major"/>
</dbReference>
<dbReference type="Gene3D" id="3.90.1150.10">
    <property type="entry name" value="Aspartate Aminotransferase, domain 1"/>
    <property type="match status" value="1"/>
</dbReference>
<comment type="pathway">
    <text evidence="11">Amino-acid degradation; L-kynurenine degradation; kynurenate from L-kynurenine: step 1/2.</text>
</comment>
<feature type="domain" description="Aminotransferase class I/classII large" evidence="22">
    <location>
        <begin position="2"/>
        <end position="277"/>
    </location>
</feature>
<evidence type="ECO:0000256" key="18">
    <source>
        <dbReference type="ARBA" id="ARBA00047677"/>
    </source>
</evidence>
<gene>
    <name evidence="24" type="primary">LOC116957425</name>
</gene>
<evidence type="ECO:0000256" key="5">
    <source>
        <dbReference type="ARBA" id="ARBA00012751"/>
    </source>
</evidence>
<dbReference type="PANTHER" id="PTHR43807">
    <property type="entry name" value="FI04487P"/>
    <property type="match status" value="1"/>
</dbReference>
<evidence type="ECO:0000256" key="16">
    <source>
        <dbReference type="ARBA" id="ARBA00031600"/>
    </source>
</evidence>
<protein>
    <recommendedName>
        <fullName evidence="7">Kynurenine--oxoglutarate transaminase 3</fullName>
        <ecNumber evidence="6">2.6.1.63</ecNumber>
        <ecNumber evidence="5">2.6.1.7</ecNumber>
        <ecNumber evidence="4">4.4.1.13</ecNumber>
    </recommendedName>
    <alternativeName>
        <fullName evidence="16">Cysteine-S-conjugate beta-lyase 2</fullName>
    </alternativeName>
    <alternativeName>
        <fullName evidence="12">Kynurenine aminotransferase 3</fullName>
    </alternativeName>
    <alternativeName>
        <fullName evidence="13">Kynurenine aminotransferase III</fullName>
    </alternativeName>
    <alternativeName>
        <fullName evidence="14">Kynurenine--glyoxylate transaminase</fullName>
    </alternativeName>
    <alternativeName>
        <fullName evidence="15">Kynurenine--oxoglutarate transaminase III</fullName>
    </alternativeName>
</protein>
<dbReference type="PANTHER" id="PTHR43807:SF20">
    <property type="entry name" value="FI04487P"/>
    <property type="match status" value="1"/>
</dbReference>
<comment type="catalytic activity">
    <reaction evidence="19">
        <text>3-hydroxy-L-kynurenine + glyoxylate = xanthurenate + glycine + H2O</text>
        <dbReference type="Rhea" id="RHEA:65900"/>
        <dbReference type="ChEBI" id="CHEBI:15377"/>
        <dbReference type="ChEBI" id="CHEBI:36655"/>
        <dbReference type="ChEBI" id="CHEBI:57305"/>
        <dbReference type="ChEBI" id="CHEBI:58125"/>
        <dbReference type="ChEBI" id="CHEBI:71201"/>
        <dbReference type="EC" id="2.6.1.63"/>
    </reaction>
    <physiologicalReaction direction="left-to-right" evidence="19">
        <dbReference type="Rhea" id="RHEA:65901"/>
    </physiologicalReaction>
</comment>
<evidence type="ECO:0000256" key="7">
    <source>
        <dbReference type="ARBA" id="ARBA00019100"/>
    </source>
</evidence>
<dbReference type="EC" id="2.6.1.63" evidence="6"/>
<comment type="function">
    <text evidence="21">Catalyzes the irreversible transamination of the L-tryptophan metabolite L-kynurenine to form kynurenic acid (KA), an intermediate in the tryptophan catabolic pathway which is also a broad spectrum antagonist of the three ionotropic excitatory amino acid receptors among others. May catalyze the beta-elimination of S-conjugates and Se-conjugates of L-(seleno)cysteine, resulting in the cleavage of the C-S or C-Se bond. Has transaminase activity towards L-kynurenine, tryptophan, phenylalanine, serine, cysteine, methionine, histidine, glutamine and asparagine with glyoxylate as an amino group acceptor (in vitro). Has lower activity with 2-oxoglutarate as amino group acceptor (in vitro).</text>
</comment>
<comment type="similarity">
    <text evidence="2">Belongs to the class-I pyridoxal-phosphate-dependent aminotransferase family.</text>
</comment>
<dbReference type="FunFam" id="3.90.1150.10:FF:000021">
    <property type="entry name" value="Kynurenine--oxoglutarate transaminase 3"/>
    <property type="match status" value="1"/>
</dbReference>
<dbReference type="InterPro" id="IPR004839">
    <property type="entry name" value="Aminotransferase_I/II_large"/>
</dbReference>
<evidence type="ECO:0000256" key="12">
    <source>
        <dbReference type="ARBA" id="ARBA00029778"/>
    </source>
</evidence>
<evidence type="ECO:0000256" key="21">
    <source>
        <dbReference type="ARBA" id="ARBA00054518"/>
    </source>
</evidence>
<evidence type="ECO:0000256" key="4">
    <source>
        <dbReference type="ARBA" id="ARBA00012224"/>
    </source>
</evidence>
<dbReference type="InterPro" id="IPR051326">
    <property type="entry name" value="Kynurenine-oxoglutarate_AT"/>
</dbReference>
<keyword evidence="8" id="KW-0032">Aminotransferase</keyword>
<keyword evidence="10" id="KW-0663">Pyridoxal phosphate</keyword>
<dbReference type="FunFam" id="3.40.640.10:FF:000024">
    <property type="entry name" value="Kynurenine--oxoglutarate transaminase 3"/>
    <property type="match status" value="1"/>
</dbReference>
<dbReference type="SUPFAM" id="SSF53383">
    <property type="entry name" value="PLP-dependent transferases"/>
    <property type="match status" value="1"/>
</dbReference>
<dbReference type="Proteomes" id="UP001318040">
    <property type="component" value="Chromosome 74"/>
</dbReference>
<name>A0AAJ7UHN8_PETMA</name>
<evidence type="ECO:0000256" key="13">
    <source>
        <dbReference type="ARBA" id="ARBA00030993"/>
    </source>
</evidence>
<dbReference type="InterPro" id="IPR015422">
    <property type="entry name" value="PyrdxlP-dep_Trfase_small"/>
</dbReference>
<dbReference type="EC" id="2.6.1.7" evidence="5"/>
<dbReference type="CDD" id="cd00609">
    <property type="entry name" value="AAT_like"/>
    <property type="match status" value="1"/>
</dbReference>
<evidence type="ECO:0000256" key="9">
    <source>
        <dbReference type="ARBA" id="ARBA00022679"/>
    </source>
</evidence>
<dbReference type="GO" id="GO:0047315">
    <property type="term" value="F:kynurenine-glyoxylate transaminase activity"/>
    <property type="evidence" value="ECO:0007669"/>
    <property type="project" value="UniProtKB-EC"/>
</dbReference>
<proteinExistence type="inferred from homology"/>
<evidence type="ECO:0000256" key="15">
    <source>
        <dbReference type="ARBA" id="ARBA00031371"/>
    </source>
</evidence>
<evidence type="ECO:0000256" key="6">
    <source>
        <dbReference type="ARBA" id="ARBA00013010"/>
    </source>
</evidence>
<dbReference type="GO" id="GO:0030170">
    <property type="term" value="F:pyridoxal phosphate binding"/>
    <property type="evidence" value="ECO:0007669"/>
    <property type="project" value="InterPro"/>
</dbReference>
<evidence type="ECO:0000259" key="22">
    <source>
        <dbReference type="Pfam" id="PF00155"/>
    </source>
</evidence>
<dbReference type="RefSeq" id="XP_032835440.1">
    <property type="nucleotide sequence ID" value="XM_032979549.1"/>
</dbReference>
<evidence type="ECO:0000256" key="1">
    <source>
        <dbReference type="ARBA" id="ARBA00001933"/>
    </source>
</evidence>
<comment type="catalytic activity">
    <reaction evidence="20">
        <text>an S-substituted L-cysteine + H2O = a thiol + pyruvate + NH4(+)</text>
        <dbReference type="Rhea" id="RHEA:18121"/>
        <dbReference type="ChEBI" id="CHEBI:15361"/>
        <dbReference type="ChEBI" id="CHEBI:15377"/>
        <dbReference type="ChEBI" id="CHEBI:28938"/>
        <dbReference type="ChEBI" id="CHEBI:29256"/>
        <dbReference type="ChEBI" id="CHEBI:58717"/>
        <dbReference type="EC" id="4.4.1.13"/>
    </reaction>
    <physiologicalReaction direction="left-to-right" evidence="20">
        <dbReference type="Rhea" id="RHEA:18122"/>
    </physiologicalReaction>
</comment>
<dbReference type="GO" id="GO:0016212">
    <property type="term" value="F:kynurenine-oxoglutarate transaminase activity"/>
    <property type="evidence" value="ECO:0007669"/>
    <property type="project" value="UniProtKB-EC"/>
</dbReference>
<reference evidence="24" key="1">
    <citation type="submission" date="2025-08" db="UniProtKB">
        <authorList>
            <consortium name="RefSeq"/>
        </authorList>
    </citation>
    <scope>IDENTIFICATION</scope>
    <source>
        <tissue evidence="24">Sperm</tissue>
    </source>
</reference>
<keyword evidence="9" id="KW-0808">Transferase</keyword>
<dbReference type="Pfam" id="PF00155">
    <property type="entry name" value="Aminotran_1_2"/>
    <property type="match status" value="1"/>
</dbReference>
<evidence type="ECO:0000256" key="3">
    <source>
        <dbReference type="ARBA" id="ARBA00011738"/>
    </source>
</evidence>
<evidence type="ECO:0000256" key="8">
    <source>
        <dbReference type="ARBA" id="ARBA00022576"/>
    </source>
</evidence>
<dbReference type="InterPro" id="IPR015424">
    <property type="entry name" value="PyrdxlP-dep_Trfase"/>
</dbReference>
<comment type="cofactor">
    <cofactor evidence="1">
        <name>pyridoxal 5'-phosphate</name>
        <dbReference type="ChEBI" id="CHEBI:597326"/>
    </cofactor>
</comment>
<evidence type="ECO:0000256" key="10">
    <source>
        <dbReference type="ARBA" id="ARBA00022898"/>
    </source>
</evidence>
<organism evidence="23 24">
    <name type="scientific">Petromyzon marinus</name>
    <name type="common">Sea lamprey</name>
    <dbReference type="NCBI Taxonomy" id="7757"/>
    <lineage>
        <taxon>Eukaryota</taxon>
        <taxon>Metazoa</taxon>
        <taxon>Chordata</taxon>
        <taxon>Craniata</taxon>
        <taxon>Vertebrata</taxon>
        <taxon>Cyclostomata</taxon>
        <taxon>Hyperoartia</taxon>
        <taxon>Petromyzontiformes</taxon>
        <taxon>Petromyzontidae</taxon>
        <taxon>Petromyzon</taxon>
    </lineage>
</organism>
<comment type="catalytic activity">
    <reaction evidence="18">
        <text>L-kynurenine + glyoxylate = kynurenate + glycine + H2O</text>
        <dbReference type="Rhea" id="RHEA:65896"/>
        <dbReference type="ChEBI" id="CHEBI:15377"/>
        <dbReference type="ChEBI" id="CHEBI:36655"/>
        <dbReference type="ChEBI" id="CHEBI:57305"/>
        <dbReference type="ChEBI" id="CHEBI:57959"/>
        <dbReference type="ChEBI" id="CHEBI:58454"/>
        <dbReference type="EC" id="2.6.1.63"/>
    </reaction>
    <physiologicalReaction direction="left-to-right" evidence="18">
        <dbReference type="Rhea" id="RHEA:65897"/>
    </physiologicalReaction>
</comment>
<keyword evidence="23" id="KW-1185">Reference proteome</keyword>
<evidence type="ECO:0000256" key="20">
    <source>
        <dbReference type="ARBA" id="ARBA00049325"/>
    </source>
</evidence>
<dbReference type="GO" id="GO:0047804">
    <property type="term" value="F:cysteine-S-conjugate beta-lyase activity"/>
    <property type="evidence" value="ECO:0007669"/>
    <property type="project" value="UniProtKB-EC"/>
</dbReference>
<dbReference type="GO" id="GO:0005739">
    <property type="term" value="C:mitochondrion"/>
    <property type="evidence" value="ECO:0007669"/>
    <property type="project" value="TreeGrafter"/>
</dbReference>
<sequence length="287" mass="32462">MVRMAGATPVFVALRPRGQATSSADWCLDPHELASKFNSRTKALILNTPNNPLGKVYTREELQVIADLCVHHDVLCISDEVYEWLVYSGHTHTRIATLPGMWERTLTVGSAGKTFSVTGWKLGWTVGPDHLVKHLQTVHQNCIYTCPTPTQEAVAQGLQQELLRLDSSACYFRWLPRLLQAKRDRLASVLSRAGMRPTLPHGGYFMVADFSGLVPSMDLSEEKDPHLDYRVVKWMAKHKKLATIPMTAFYSEGSKKEFEHYIRFCFIKEDSTLDAAEKILNEWANVD</sequence>
<comment type="subunit">
    <text evidence="3">Homodimer.</text>
</comment>
<evidence type="ECO:0000313" key="23">
    <source>
        <dbReference type="Proteomes" id="UP001318040"/>
    </source>
</evidence>
<evidence type="ECO:0000256" key="14">
    <source>
        <dbReference type="ARBA" id="ARBA00031198"/>
    </source>
</evidence>
<evidence type="ECO:0000256" key="11">
    <source>
        <dbReference type="ARBA" id="ARBA00024016"/>
    </source>
</evidence>
<dbReference type="EC" id="4.4.1.13" evidence="4"/>
<evidence type="ECO:0000256" key="19">
    <source>
        <dbReference type="ARBA" id="ARBA00047888"/>
    </source>
</evidence>